<feature type="transmembrane region" description="Helical" evidence="9">
    <location>
        <begin position="53"/>
        <end position="78"/>
    </location>
</feature>
<dbReference type="InterPro" id="IPR027417">
    <property type="entry name" value="P-loop_NTPase"/>
</dbReference>
<dbReference type="PANTHER" id="PTHR43394:SF1">
    <property type="entry name" value="ATP-BINDING CASSETTE SUB-FAMILY B MEMBER 10, MITOCHONDRIAL"/>
    <property type="match status" value="1"/>
</dbReference>
<feature type="domain" description="ABC transmembrane type-1" evidence="11">
    <location>
        <begin position="18"/>
        <end position="298"/>
    </location>
</feature>
<proteinExistence type="predicted"/>
<feature type="transmembrane region" description="Helical" evidence="9">
    <location>
        <begin position="131"/>
        <end position="150"/>
    </location>
</feature>
<protein>
    <submittedName>
        <fullName evidence="12">Multidrug export ATP-binding/permease protein</fullName>
        <ecNumber evidence="12">3.6.3.-</ecNumber>
    </submittedName>
</protein>
<dbReference type="SUPFAM" id="SSF52540">
    <property type="entry name" value="P-loop containing nucleoside triphosphate hydrolases"/>
    <property type="match status" value="1"/>
</dbReference>
<dbReference type="InterPro" id="IPR003593">
    <property type="entry name" value="AAA+_ATPase"/>
</dbReference>
<dbReference type="InterPro" id="IPR039421">
    <property type="entry name" value="Type_1_exporter"/>
</dbReference>
<feature type="transmembrane region" description="Helical" evidence="9">
    <location>
        <begin position="236"/>
        <end position="260"/>
    </location>
</feature>
<reference evidence="12" key="1">
    <citation type="submission" date="2019-11" db="EMBL/GenBank/DDBJ databases">
        <authorList>
            <person name="Feng L."/>
        </authorList>
    </citation>
    <scope>NUCLEOTIDE SEQUENCE</scope>
    <source>
        <strain evidence="12">VrattiLFYP33</strain>
    </source>
</reference>
<feature type="transmembrane region" description="Helical" evidence="9">
    <location>
        <begin position="272"/>
        <end position="294"/>
    </location>
</feature>
<keyword evidence="3" id="KW-1003">Cell membrane</keyword>
<accession>A0A6N3AFE3</accession>
<dbReference type="EMBL" id="CACRUX010000029">
    <property type="protein sequence ID" value="VYT89057.1"/>
    <property type="molecule type" value="Genomic_DNA"/>
</dbReference>
<evidence type="ECO:0000256" key="5">
    <source>
        <dbReference type="ARBA" id="ARBA00022741"/>
    </source>
</evidence>
<evidence type="ECO:0000256" key="7">
    <source>
        <dbReference type="ARBA" id="ARBA00022989"/>
    </source>
</evidence>
<feature type="domain" description="ABC transporter" evidence="10">
    <location>
        <begin position="344"/>
        <end position="597"/>
    </location>
</feature>
<evidence type="ECO:0000259" key="10">
    <source>
        <dbReference type="PROSITE" id="PS50893"/>
    </source>
</evidence>
<evidence type="ECO:0000256" key="9">
    <source>
        <dbReference type="SAM" id="Phobius"/>
    </source>
</evidence>
<dbReference type="FunFam" id="3.40.50.300:FF:000221">
    <property type="entry name" value="Multidrug ABC transporter ATP-binding protein"/>
    <property type="match status" value="1"/>
</dbReference>
<dbReference type="GO" id="GO:0016887">
    <property type="term" value="F:ATP hydrolysis activity"/>
    <property type="evidence" value="ECO:0007669"/>
    <property type="project" value="InterPro"/>
</dbReference>
<evidence type="ECO:0000256" key="3">
    <source>
        <dbReference type="ARBA" id="ARBA00022475"/>
    </source>
</evidence>
<keyword evidence="2" id="KW-0813">Transport</keyword>
<evidence type="ECO:0000256" key="8">
    <source>
        <dbReference type="ARBA" id="ARBA00023136"/>
    </source>
</evidence>
<comment type="subcellular location">
    <subcellularLocation>
        <location evidence="1">Cell membrane</location>
        <topology evidence="1">Multi-pass membrane protein</topology>
    </subcellularLocation>
</comment>
<organism evidence="12">
    <name type="scientific">Veillonella ratti</name>
    <dbReference type="NCBI Taxonomy" id="103892"/>
    <lineage>
        <taxon>Bacteria</taxon>
        <taxon>Bacillati</taxon>
        <taxon>Bacillota</taxon>
        <taxon>Negativicutes</taxon>
        <taxon>Veillonellales</taxon>
        <taxon>Veillonellaceae</taxon>
        <taxon>Veillonella</taxon>
    </lineage>
</organism>
<keyword evidence="4 9" id="KW-0812">Transmembrane</keyword>
<dbReference type="Gene3D" id="1.20.1560.10">
    <property type="entry name" value="ABC transporter type 1, transmembrane domain"/>
    <property type="match status" value="1"/>
</dbReference>
<dbReference type="Pfam" id="PF00664">
    <property type="entry name" value="ABC_membrane"/>
    <property type="match status" value="1"/>
</dbReference>
<name>A0A6N3AFE3_9FIRM</name>
<keyword evidence="8 9" id="KW-0472">Membrane</keyword>
<dbReference type="RefSeq" id="WP_156704361.1">
    <property type="nucleotide sequence ID" value="NZ_CACRUX010000029.1"/>
</dbReference>
<evidence type="ECO:0000256" key="2">
    <source>
        <dbReference type="ARBA" id="ARBA00022448"/>
    </source>
</evidence>
<dbReference type="InterPro" id="IPR036640">
    <property type="entry name" value="ABC1_TM_sf"/>
</dbReference>
<dbReference type="InterPro" id="IPR017871">
    <property type="entry name" value="ABC_transporter-like_CS"/>
</dbReference>
<dbReference type="Gene3D" id="3.40.50.300">
    <property type="entry name" value="P-loop containing nucleotide triphosphate hydrolases"/>
    <property type="match status" value="1"/>
</dbReference>
<dbReference type="InterPro" id="IPR011527">
    <property type="entry name" value="ABC1_TM_dom"/>
</dbReference>
<dbReference type="PROSITE" id="PS50929">
    <property type="entry name" value="ABC_TM1F"/>
    <property type="match status" value="1"/>
</dbReference>
<dbReference type="PANTHER" id="PTHR43394">
    <property type="entry name" value="ATP-DEPENDENT PERMEASE MDL1, MITOCHONDRIAL"/>
    <property type="match status" value="1"/>
</dbReference>
<evidence type="ECO:0000256" key="1">
    <source>
        <dbReference type="ARBA" id="ARBA00004651"/>
    </source>
</evidence>
<dbReference type="CDD" id="cd18548">
    <property type="entry name" value="ABC_6TM_Tm287_like"/>
    <property type="match status" value="1"/>
</dbReference>
<evidence type="ECO:0000256" key="6">
    <source>
        <dbReference type="ARBA" id="ARBA00022840"/>
    </source>
</evidence>
<dbReference type="GO" id="GO:0005886">
    <property type="term" value="C:plasma membrane"/>
    <property type="evidence" value="ECO:0007669"/>
    <property type="project" value="UniProtKB-SubCell"/>
</dbReference>
<dbReference type="SUPFAM" id="SSF90123">
    <property type="entry name" value="ABC transporter transmembrane region"/>
    <property type="match status" value="1"/>
</dbReference>
<dbReference type="SMART" id="SM00382">
    <property type="entry name" value="AAA"/>
    <property type="match status" value="1"/>
</dbReference>
<dbReference type="Pfam" id="PF00005">
    <property type="entry name" value="ABC_tran"/>
    <property type="match status" value="1"/>
</dbReference>
<keyword evidence="12" id="KW-0378">Hydrolase</keyword>
<dbReference type="AlphaFoldDB" id="A0A6N3AFE3"/>
<keyword evidence="6 12" id="KW-0067">ATP-binding</keyword>
<evidence type="ECO:0000259" key="11">
    <source>
        <dbReference type="PROSITE" id="PS50929"/>
    </source>
</evidence>
<keyword evidence="5" id="KW-0547">Nucleotide-binding</keyword>
<keyword evidence="7 9" id="KW-1133">Transmembrane helix</keyword>
<dbReference type="InterPro" id="IPR003439">
    <property type="entry name" value="ABC_transporter-like_ATP-bd"/>
</dbReference>
<evidence type="ECO:0000256" key="4">
    <source>
        <dbReference type="ARBA" id="ARBA00022692"/>
    </source>
</evidence>
<dbReference type="PROSITE" id="PS00211">
    <property type="entry name" value="ABC_TRANSPORTER_1"/>
    <property type="match status" value="1"/>
</dbReference>
<dbReference type="PROSITE" id="PS50893">
    <property type="entry name" value="ABC_TRANSPORTER_2"/>
    <property type="match status" value="1"/>
</dbReference>
<gene>
    <name evidence="12" type="ORF">VRLFYP33_00712</name>
</gene>
<feature type="transmembrane region" description="Helical" evidence="9">
    <location>
        <begin position="156"/>
        <end position="173"/>
    </location>
</feature>
<evidence type="ECO:0000313" key="12">
    <source>
        <dbReference type="EMBL" id="VYT89057.1"/>
    </source>
</evidence>
<dbReference type="EC" id="3.6.3.-" evidence="12"/>
<dbReference type="GO" id="GO:0015421">
    <property type="term" value="F:ABC-type oligopeptide transporter activity"/>
    <property type="evidence" value="ECO:0007669"/>
    <property type="project" value="TreeGrafter"/>
</dbReference>
<dbReference type="GO" id="GO:0005524">
    <property type="term" value="F:ATP binding"/>
    <property type="evidence" value="ECO:0007669"/>
    <property type="project" value="UniProtKB-KW"/>
</dbReference>
<sequence>MKFITTYLSPVKWAFLSACLLSLIHVVSALTVPTLTASIINEGVLQGDLDAISRLSVAMLAASLVTVIGSLSAVYLAAHIASRVSLNLRQQLVQALQDFSLSDFSKYGTGTLLMRATRDVEKIQSVLAKGINMILPMPLMIIVGLGLTFYKSFEMGLIILSLMVIMVVLMISIQKRALPIVMAVQQQLDKLTDLVRDHIIGMSVIRAFNRTDDEKAAEIGMFTELSNKETRLARTYAIGLPSILIIFNMSTVVILWLGGYQIDSGVLQIGDIMAIIEYATLILMNLIMAVFVLLDVPEAIICYRRIRELLVHSENPTVSSKQNTVTDNVYLHATESISGQVPLLEFRNVTFRYDDAEEAALKDISFTLNAGETLAIMGDIGSGKSTLAKLILGLYPIECGDILFNGQSIFSQPIEDVRSQIGYVPQKAYLFTGTIAMNLEFGKSQASNAPLTREDIEEAAKLAGAHEFISRFEDGYEHELAQGGTNLSGGQRQRLAMARALVRKPRLLIFDDSFSALDGITEQQVRKAVAEEISNSNGNRNSDGITSGRAFISIEQKVSAARKADKILVINQGESMGVGTHEELLAHCPIYQQIVTSQEVAL</sequence>